<dbReference type="EMBL" id="CAWYQH010000108">
    <property type="protein sequence ID" value="CAK8688656.1"/>
    <property type="molecule type" value="Genomic_DNA"/>
</dbReference>
<feature type="transmembrane region" description="Helical" evidence="6">
    <location>
        <begin position="445"/>
        <end position="465"/>
    </location>
</feature>
<keyword evidence="4 6" id="KW-0472">Membrane</keyword>
<dbReference type="NCBIfam" id="TIGR00879">
    <property type="entry name" value="SP"/>
    <property type="match status" value="1"/>
</dbReference>
<feature type="domain" description="Major facilitator superfamily (MFS) profile" evidence="7">
    <location>
        <begin position="45"/>
        <end position="499"/>
    </location>
</feature>
<sequence length="515" mass="55362">MGSKSSSLNNTELKPLVDDSLSLSTDSVPKQTRCHAGGSLCLFACCGVVLIGAIAVGTMLGLSSPMIPDIQRDTSKNAIHLSVTQASWFGALVTLGGIVGGILAGFIIQAIGRRLTSILSAIPYIVGLLLICFASRVWMLYLGRVISGLGVGISSLIVPVYIGEIATAEVRGMLGSGTQLCIVIGILIIYGIGNCLPWRILAAAAIAPPVLLAILSFFIPETPRFLMMKKKPDEAKKALRRLRGVSADIDEEYQELEDSLSQEVKPASWLEIIKDPGLRTPTLLSLGAMYFQQLSGINCVMFYAKTLFQEAGFNNPTQLSMALLLIAGVQVLFTFISCLIIDKTGRKILIIIGAVFMTLSLIMFGVYFQLQSAHSSYMNEVALNNQTAMTNGSTAANPASHHVPALTWLALVSMMIFIAAYSIGIGPIAWLLVGEIIPVRARGNSAGLATAFNLFLVFILTLEFSDMLASMTPQGTFWFFAANCALSILFTVIFLPETKGKSLEEIEALFRPTSE</sequence>
<gene>
    <name evidence="8" type="ORF">CVLEPA_LOCUS20650</name>
</gene>
<evidence type="ECO:0000256" key="3">
    <source>
        <dbReference type="ARBA" id="ARBA00022989"/>
    </source>
</evidence>
<feature type="transmembrane region" description="Helical" evidence="6">
    <location>
        <begin position="477"/>
        <end position="495"/>
    </location>
</feature>
<feature type="transmembrane region" description="Helical" evidence="6">
    <location>
        <begin position="319"/>
        <end position="341"/>
    </location>
</feature>
<dbReference type="InterPro" id="IPR005829">
    <property type="entry name" value="Sugar_transporter_CS"/>
</dbReference>
<keyword evidence="9" id="KW-1185">Reference proteome</keyword>
<feature type="transmembrane region" description="Helical" evidence="6">
    <location>
        <begin position="40"/>
        <end position="67"/>
    </location>
</feature>
<name>A0ABP0GA36_CLALP</name>
<dbReference type="CDD" id="cd17358">
    <property type="entry name" value="MFS_GLUT6_8_Class3_like"/>
    <property type="match status" value="1"/>
</dbReference>
<dbReference type="SUPFAM" id="SSF103473">
    <property type="entry name" value="MFS general substrate transporter"/>
    <property type="match status" value="1"/>
</dbReference>
<dbReference type="PROSITE" id="PS50850">
    <property type="entry name" value="MFS"/>
    <property type="match status" value="1"/>
</dbReference>
<evidence type="ECO:0000256" key="4">
    <source>
        <dbReference type="ARBA" id="ARBA00023136"/>
    </source>
</evidence>
<dbReference type="InterPro" id="IPR020846">
    <property type="entry name" value="MFS_dom"/>
</dbReference>
<feature type="transmembrane region" description="Helical" evidence="6">
    <location>
        <begin position="408"/>
        <end position="433"/>
    </location>
</feature>
<dbReference type="PROSITE" id="PS00217">
    <property type="entry name" value="SUGAR_TRANSPORT_2"/>
    <property type="match status" value="1"/>
</dbReference>
<dbReference type="InterPro" id="IPR003663">
    <property type="entry name" value="Sugar/inositol_transpt"/>
</dbReference>
<keyword evidence="2 6" id="KW-0812">Transmembrane</keyword>
<keyword evidence="3 6" id="KW-1133">Transmembrane helix</keyword>
<organism evidence="8 9">
    <name type="scientific">Clavelina lepadiformis</name>
    <name type="common">Light-bulb sea squirt</name>
    <name type="synonym">Ascidia lepadiformis</name>
    <dbReference type="NCBI Taxonomy" id="159417"/>
    <lineage>
        <taxon>Eukaryota</taxon>
        <taxon>Metazoa</taxon>
        <taxon>Chordata</taxon>
        <taxon>Tunicata</taxon>
        <taxon>Ascidiacea</taxon>
        <taxon>Aplousobranchia</taxon>
        <taxon>Clavelinidae</taxon>
        <taxon>Clavelina</taxon>
    </lineage>
</organism>
<feature type="transmembrane region" description="Helical" evidence="6">
    <location>
        <begin position="348"/>
        <end position="370"/>
    </location>
</feature>
<evidence type="ECO:0000313" key="9">
    <source>
        <dbReference type="Proteomes" id="UP001642483"/>
    </source>
</evidence>
<dbReference type="InterPro" id="IPR050549">
    <property type="entry name" value="MFS_Trehalose_Transporter"/>
</dbReference>
<dbReference type="InterPro" id="IPR005828">
    <property type="entry name" value="MFS_sugar_transport-like"/>
</dbReference>
<dbReference type="Gene3D" id="1.20.1250.20">
    <property type="entry name" value="MFS general substrate transporter like domains"/>
    <property type="match status" value="1"/>
</dbReference>
<reference evidence="8 9" key="1">
    <citation type="submission" date="2024-02" db="EMBL/GenBank/DDBJ databases">
        <authorList>
            <person name="Daric V."/>
            <person name="Darras S."/>
        </authorList>
    </citation>
    <scope>NUCLEOTIDE SEQUENCE [LARGE SCALE GENOMIC DNA]</scope>
</reference>
<dbReference type="Proteomes" id="UP001642483">
    <property type="component" value="Unassembled WGS sequence"/>
</dbReference>
<evidence type="ECO:0000256" key="6">
    <source>
        <dbReference type="SAM" id="Phobius"/>
    </source>
</evidence>
<dbReference type="Pfam" id="PF00083">
    <property type="entry name" value="Sugar_tr"/>
    <property type="match status" value="1"/>
</dbReference>
<evidence type="ECO:0000259" key="7">
    <source>
        <dbReference type="PROSITE" id="PS50850"/>
    </source>
</evidence>
<evidence type="ECO:0000256" key="5">
    <source>
        <dbReference type="RuleBase" id="RU003346"/>
    </source>
</evidence>
<feature type="transmembrane region" description="Helical" evidence="6">
    <location>
        <begin position="145"/>
        <end position="162"/>
    </location>
</feature>
<dbReference type="InterPro" id="IPR044775">
    <property type="entry name" value="MFS_ERD6/Tret1-like"/>
</dbReference>
<feature type="transmembrane region" description="Helical" evidence="6">
    <location>
        <begin position="198"/>
        <end position="219"/>
    </location>
</feature>
<keyword evidence="5" id="KW-0813">Transport</keyword>
<feature type="transmembrane region" description="Helical" evidence="6">
    <location>
        <begin position="115"/>
        <end position="139"/>
    </location>
</feature>
<feature type="transmembrane region" description="Helical" evidence="6">
    <location>
        <begin position="283"/>
        <end position="304"/>
    </location>
</feature>
<dbReference type="PANTHER" id="PTHR48021">
    <property type="match status" value="1"/>
</dbReference>
<feature type="transmembrane region" description="Helical" evidence="6">
    <location>
        <begin position="87"/>
        <end position="108"/>
    </location>
</feature>
<comment type="subcellular location">
    <subcellularLocation>
        <location evidence="1">Membrane</location>
        <topology evidence="1">Multi-pass membrane protein</topology>
    </subcellularLocation>
</comment>
<dbReference type="PRINTS" id="PR00171">
    <property type="entry name" value="SUGRTRNSPORT"/>
</dbReference>
<dbReference type="InterPro" id="IPR036259">
    <property type="entry name" value="MFS_trans_sf"/>
</dbReference>
<evidence type="ECO:0000256" key="2">
    <source>
        <dbReference type="ARBA" id="ARBA00022692"/>
    </source>
</evidence>
<dbReference type="PANTHER" id="PTHR48021:SF1">
    <property type="entry name" value="GH07001P-RELATED"/>
    <property type="match status" value="1"/>
</dbReference>
<accession>A0ABP0GA36</accession>
<evidence type="ECO:0000256" key="1">
    <source>
        <dbReference type="ARBA" id="ARBA00004141"/>
    </source>
</evidence>
<comment type="caution">
    <text evidence="8">The sequence shown here is derived from an EMBL/GenBank/DDBJ whole genome shotgun (WGS) entry which is preliminary data.</text>
</comment>
<protein>
    <recommendedName>
        <fullName evidence="7">Major facilitator superfamily (MFS) profile domain-containing protein</fullName>
    </recommendedName>
</protein>
<comment type="similarity">
    <text evidence="5">Belongs to the major facilitator superfamily. Sugar transporter (TC 2.A.1.1) family.</text>
</comment>
<proteinExistence type="inferred from homology"/>
<evidence type="ECO:0000313" key="8">
    <source>
        <dbReference type="EMBL" id="CAK8688656.1"/>
    </source>
</evidence>
<feature type="transmembrane region" description="Helical" evidence="6">
    <location>
        <begin position="174"/>
        <end position="192"/>
    </location>
</feature>